<dbReference type="EMBL" id="FMHV01000002">
    <property type="protein sequence ID" value="SCL14978.1"/>
    <property type="molecule type" value="Genomic_DNA"/>
</dbReference>
<evidence type="ECO:0000313" key="2">
    <source>
        <dbReference type="Proteomes" id="UP000199413"/>
    </source>
</evidence>
<dbReference type="STRING" id="568872.GA0070624_0579"/>
<dbReference type="AlphaFoldDB" id="A0A1C6RCV5"/>
<name>A0A1C6RCV5_9ACTN</name>
<dbReference type="Proteomes" id="UP000199413">
    <property type="component" value="Unassembled WGS sequence"/>
</dbReference>
<organism evidence="1 2">
    <name type="scientific">Micromonospora rhizosphaerae</name>
    <dbReference type="NCBI Taxonomy" id="568872"/>
    <lineage>
        <taxon>Bacteria</taxon>
        <taxon>Bacillati</taxon>
        <taxon>Actinomycetota</taxon>
        <taxon>Actinomycetes</taxon>
        <taxon>Micromonosporales</taxon>
        <taxon>Micromonosporaceae</taxon>
        <taxon>Micromonospora</taxon>
    </lineage>
</organism>
<reference evidence="2" key="1">
    <citation type="submission" date="2016-06" db="EMBL/GenBank/DDBJ databases">
        <authorList>
            <person name="Varghese N."/>
            <person name="Submissions Spin"/>
        </authorList>
    </citation>
    <scope>NUCLEOTIDE SEQUENCE [LARGE SCALE GENOMIC DNA]</scope>
    <source>
        <strain evidence="2">DSM 45431</strain>
    </source>
</reference>
<protein>
    <submittedName>
        <fullName evidence="1">Uncharacterized protein</fullName>
    </submittedName>
</protein>
<sequence>MVGIVVVALCCGGGGWMVFRDPLTPEQVVYRYFEALADRDADEARSYLVRGPDEDVETVLLDDDTLEHEDYTPPDHLSIKELVPEENRLVATMQVTYQVAGATYDRELRFTRDYARQSWRIHRGWFSLPANTRTAYPLVVAGTLVPTSEFGHVPAFPGAYVVRLARNPMFEAPPVTVVAGTGEAPGLQLRLRGSRQPELERQVREHLDRCAARPDPEPVSCPFERVPDVDYPSTVRRRIIAYPSVALLVDGAELRVASGTPGRAEVRDSVAGESARPIAEERITVTGRLEVDGDRLTFVPD</sequence>
<gene>
    <name evidence="1" type="ORF">GA0070624_0579</name>
</gene>
<keyword evidence="2" id="KW-1185">Reference proteome</keyword>
<proteinExistence type="predicted"/>
<accession>A0A1C6RCV5</accession>
<evidence type="ECO:0000313" key="1">
    <source>
        <dbReference type="EMBL" id="SCL14978.1"/>
    </source>
</evidence>